<dbReference type="GeneID" id="82258844"/>
<reference evidence="2 3" key="1">
    <citation type="submission" date="2016-10" db="EMBL/GenBank/DDBJ databases">
        <authorList>
            <person name="de Groot N.N."/>
        </authorList>
    </citation>
    <scope>NUCLEOTIDE SEQUENCE [LARGE SCALE GENOMIC DNA]</scope>
    <source>
        <strain evidence="2 3">DSM 23048</strain>
    </source>
</reference>
<evidence type="ECO:0000256" key="1">
    <source>
        <dbReference type="SAM" id="SignalP"/>
    </source>
</evidence>
<keyword evidence="1" id="KW-0732">Signal</keyword>
<gene>
    <name evidence="2" type="ORF">SAMN04488018_1383</name>
</gene>
<dbReference type="EMBL" id="FNYS01000038">
    <property type="protein sequence ID" value="SEJ42175.1"/>
    <property type="molecule type" value="Genomic_DNA"/>
</dbReference>
<dbReference type="AlphaFoldDB" id="A0A1H6YZM5"/>
<evidence type="ECO:0000313" key="2">
    <source>
        <dbReference type="EMBL" id="SEJ42175.1"/>
    </source>
</evidence>
<feature type="signal peptide" evidence="1">
    <location>
        <begin position="1"/>
        <end position="18"/>
    </location>
</feature>
<organism evidence="2 3">
    <name type="scientific">Myroides marinus</name>
    <dbReference type="NCBI Taxonomy" id="703342"/>
    <lineage>
        <taxon>Bacteria</taxon>
        <taxon>Pseudomonadati</taxon>
        <taxon>Bacteroidota</taxon>
        <taxon>Flavobacteriia</taxon>
        <taxon>Flavobacteriales</taxon>
        <taxon>Flavobacteriaceae</taxon>
        <taxon>Myroides</taxon>
    </lineage>
</organism>
<protein>
    <submittedName>
        <fullName evidence="2">Uncharacterized protein</fullName>
    </submittedName>
</protein>
<accession>A0A1H6YZM5</accession>
<sequence>MRHLVLLASLLIATANYAQRIGSVQLTDIDAEFIDVTADYLGNSPSKTTIYIDYGQQTKKSFPSKEYILNENNDKPMYFYSEIGIINYFYKFGYTLIKIYKSDAYPKKGFIFSKTPLKGNNTDTQDIFADYKK</sequence>
<name>A0A1H6YZM5_9FLAO</name>
<feature type="chain" id="PRO_5010292887" evidence="1">
    <location>
        <begin position="19"/>
        <end position="133"/>
    </location>
</feature>
<dbReference type="Proteomes" id="UP000183077">
    <property type="component" value="Unassembled WGS sequence"/>
</dbReference>
<dbReference type="RefSeq" id="WP_074748392.1">
    <property type="nucleotide sequence ID" value="NZ_FNYS01000038.1"/>
</dbReference>
<evidence type="ECO:0000313" key="3">
    <source>
        <dbReference type="Proteomes" id="UP000183077"/>
    </source>
</evidence>
<proteinExistence type="predicted"/>